<dbReference type="EMBL" id="JACHMN010000002">
    <property type="protein sequence ID" value="MBB5868918.1"/>
    <property type="molecule type" value="Genomic_DNA"/>
</dbReference>
<dbReference type="SUPFAM" id="SSF51905">
    <property type="entry name" value="FAD/NAD(P)-binding domain"/>
    <property type="match status" value="1"/>
</dbReference>
<reference evidence="4 5" key="1">
    <citation type="submission" date="2020-08" db="EMBL/GenBank/DDBJ databases">
        <title>Sequencing the genomes of 1000 actinobacteria strains.</title>
        <authorList>
            <person name="Klenk H.-P."/>
        </authorList>
    </citation>
    <scope>NUCLEOTIDE SEQUENCE [LARGE SCALE GENOMIC DNA]</scope>
    <source>
        <strain evidence="4 5">DSM 45362</strain>
    </source>
</reference>
<dbReference type="Proteomes" id="UP000587527">
    <property type="component" value="Unassembled WGS sequence"/>
</dbReference>
<dbReference type="InterPro" id="IPR050493">
    <property type="entry name" value="FAD-dep_Monooxygenase_BioMet"/>
</dbReference>
<dbReference type="PRINTS" id="PR00420">
    <property type="entry name" value="RNGMNOXGNASE"/>
</dbReference>
<proteinExistence type="predicted"/>
<sequence>MTAARTALIIGGGIAGPVTALALRRAGIEATVYEAYGSSSEGIGGILMIAPNGLDALRLLGLAEAVAEIGQPMAGMAIVDATNGKTIMSFDGLPGQPPSRTVWRSDLFRVLHDRAAAEGIPIEYGKRLVGIDESPTGVTARFADGTTASADILIGADGIRSTVRSVIDPAAPSPRYVGLQSFAGHGPAGGEPGPMHFAQGKRAFLGYWTFPDGRIGWFSNVPYAEPLTMAQARQIPAAEWLKLLREMHADDIPARDLIAPTTAEELYVFGPTEIMPSVPRWYRDRLVLVGDSAHAPSSSSGQGASLAVESAVQLARCLRDLPDLPSAFAAYERLRRPRVQKVAAFAARQNDRKASGPVARAVMGVVMPLMMKTIFTPERMFGWMHGYRIDWDETVTA</sequence>
<evidence type="ECO:0000256" key="2">
    <source>
        <dbReference type="ARBA" id="ARBA00023033"/>
    </source>
</evidence>
<evidence type="ECO:0000259" key="3">
    <source>
        <dbReference type="Pfam" id="PF01494"/>
    </source>
</evidence>
<protein>
    <submittedName>
        <fullName evidence="4">2-polyprenyl-6-methoxyphenol hydroxylase-like FAD-dependent oxidoreductase</fullName>
    </submittedName>
</protein>
<gene>
    <name evidence="4" type="ORF">F4553_002297</name>
</gene>
<dbReference type="InterPro" id="IPR036188">
    <property type="entry name" value="FAD/NAD-bd_sf"/>
</dbReference>
<accession>A0A841BNF6</accession>
<dbReference type="Gene3D" id="3.50.50.60">
    <property type="entry name" value="FAD/NAD(P)-binding domain"/>
    <property type="match status" value="1"/>
</dbReference>
<dbReference type="Pfam" id="PF01494">
    <property type="entry name" value="FAD_binding_3"/>
    <property type="match status" value="2"/>
</dbReference>
<feature type="domain" description="FAD-binding" evidence="3">
    <location>
        <begin position="279"/>
        <end position="345"/>
    </location>
</feature>
<evidence type="ECO:0000313" key="4">
    <source>
        <dbReference type="EMBL" id="MBB5868918.1"/>
    </source>
</evidence>
<keyword evidence="1" id="KW-0560">Oxidoreductase</keyword>
<evidence type="ECO:0000313" key="5">
    <source>
        <dbReference type="Proteomes" id="UP000587527"/>
    </source>
</evidence>
<dbReference type="AlphaFoldDB" id="A0A841BNF6"/>
<keyword evidence="5" id="KW-1185">Reference proteome</keyword>
<feature type="domain" description="FAD-binding" evidence="3">
    <location>
        <begin position="7"/>
        <end position="168"/>
    </location>
</feature>
<dbReference type="GO" id="GO:0004497">
    <property type="term" value="F:monooxygenase activity"/>
    <property type="evidence" value="ECO:0007669"/>
    <property type="project" value="UniProtKB-KW"/>
</dbReference>
<dbReference type="PANTHER" id="PTHR13789:SF309">
    <property type="entry name" value="PUTATIVE (AFU_ORTHOLOGUE AFUA_6G14510)-RELATED"/>
    <property type="match status" value="1"/>
</dbReference>
<dbReference type="InterPro" id="IPR002938">
    <property type="entry name" value="FAD-bd"/>
</dbReference>
<name>A0A841BNF6_9ACTN</name>
<evidence type="ECO:0000256" key="1">
    <source>
        <dbReference type="ARBA" id="ARBA00023002"/>
    </source>
</evidence>
<dbReference type="GO" id="GO:0071949">
    <property type="term" value="F:FAD binding"/>
    <property type="evidence" value="ECO:0007669"/>
    <property type="project" value="InterPro"/>
</dbReference>
<keyword evidence="2" id="KW-0503">Monooxygenase</keyword>
<organism evidence="4 5">
    <name type="scientific">Allocatelliglobosispora scoriae</name>
    <dbReference type="NCBI Taxonomy" id="643052"/>
    <lineage>
        <taxon>Bacteria</taxon>
        <taxon>Bacillati</taxon>
        <taxon>Actinomycetota</taxon>
        <taxon>Actinomycetes</taxon>
        <taxon>Micromonosporales</taxon>
        <taxon>Micromonosporaceae</taxon>
        <taxon>Allocatelliglobosispora</taxon>
    </lineage>
</organism>
<comment type="caution">
    <text evidence="4">The sequence shown here is derived from an EMBL/GenBank/DDBJ whole genome shotgun (WGS) entry which is preliminary data.</text>
</comment>
<dbReference type="RefSeq" id="WP_184835200.1">
    <property type="nucleotide sequence ID" value="NZ_JACHMN010000002.1"/>
</dbReference>
<dbReference type="PANTHER" id="PTHR13789">
    <property type="entry name" value="MONOOXYGENASE"/>
    <property type="match status" value="1"/>
</dbReference>